<dbReference type="SMART" id="SM00899">
    <property type="entry name" value="FeoA"/>
    <property type="match status" value="1"/>
</dbReference>
<dbReference type="PANTHER" id="PTHR43151">
    <property type="entry name" value="FEOA FAMILY PROTEIN"/>
    <property type="match status" value="1"/>
</dbReference>
<dbReference type="SUPFAM" id="SSF50037">
    <property type="entry name" value="C-terminal domain of transcriptional repressors"/>
    <property type="match status" value="1"/>
</dbReference>
<dbReference type="InterPro" id="IPR008988">
    <property type="entry name" value="Transcriptional_repressor_C"/>
</dbReference>
<dbReference type="HOGENOM" id="CLU_150646_6_0_4"/>
<feature type="domain" description="Ferrous iron transporter FeoA-like" evidence="2">
    <location>
        <begin position="2"/>
        <end position="72"/>
    </location>
</feature>
<protein>
    <submittedName>
        <fullName evidence="3">FeoA domain protein</fullName>
    </submittedName>
</protein>
<dbReference type="Pfam" id="PF04023">
    <property type="entry name" value="FeoA"/>
    <property type="match status" value="1"/>
</dbReference>
<organism evidence="3 4">
    <name type="scientific">Oxalobacter formigenes OXCC13</name>
    <dbReference type="NCBI Taxonomy" id="556269"/>
    <lineage>
        <taxon>Bacteria</taxon>
        <taxon>Pseudomonadati</taxon>
        <taxon>Pseudomonadota</taxon>
        <taxon>Betaproteobacteria</taxon>
        <taxon>Burkholderiales</taxon>
        <taxon>Oxalobacteraceae</taxon>
        <taxon>Oxalobacter</taxon>
    </lineage>
</organism>
<dbReference type="PANTHER" id="PTHR43151:SF1">
    <property type="entry name" value="SSR2333 PROTEIN"/>
    <property type="match status" value="1"/>
</dbReference>
<gene>
    <name evidence="3" type="ORF">OFBG_00906</name>
</gene>
<dbReference type="STRING" id="847.BRW83_1248"/>
<dbReference type="InterPro" id="IPR053184">
    <property type="entry name" value="FeoA-like"/>
</dbReference>
<dbReference type="eggNOG" id="COG1918">
    <property type="taxonomic scope" value="Bacteria"/>
</dbReference>
<dbReference type="InterPro" id="IPR038157">
    <property type="entry name" value="FeoA_core_dom"/>
</dbReference>
<dbReference type="GeneID" id="77135130"/>
<evidence type="ECO:0000259" key="2">
    <source>
        <dbReference type="SMART" id="SM00899"/>
    </source>
</evidence>
<evidence type="ECO:0000256" key="1">
    <source>
        <dbReference type="ARBA" id="ARBA00023004"/>
    </source>
</evidence>
<sequence>MMPLGMAGKGCTCIIGRIGGREETRHYLENLGFCVGEPITVITEMNGSVIVNIRHSRVALGKEMTENIMIREIRQ</sequence>
<dbReference type="Gene3D" id="2.30.30.90">
    <property type="match status" value="1"/>
</dbReference>
<proteinExistence type="predicted"/>
<evidence type="ECO:0000313" key="3">
    <source>
        <dbReference type="EMBL" id="EEO29878.1"/>
    </source>
</evidence>
<reference evidence="3 4" key="1">
    <citation type="submission" date="2009-02" db="EMBL/GenBank/DDBJ databases">
        <title>The Genome Sequence of Oxalobacter formigenes OXCC13.</title>
        <authorList>
            <consortium name="The Broad Institute Genome Sequencing Platform"/>
            <person name="Ward D."/>
            <person name="Young S.K."/>
            <person name="Kodira C.D."/>
            <person name="Zeng Q."/>
            <person name="Koehrsen M."/>
            <person name="Alvarado L."/>
            <person name="Berlin A."/>
            <person name="Borenstein D."/>
            <person name="Chen Z."/>
            <person name="Engels R."/>
            <person name="Freedman E."/>
            <person name="Gellesch M."/>
            <person name="Goldberg J."/>
            <person name="Griggs A."/>
            <person name="Gujja S."/>
            <person name="Heiman D."/>
            <person name="Hepburn T."/>
            <person name="Howarth C."/>
            <person name="Jen D."/>
            <person name="Larson L."/>
            <person name="Lewis B."/>
            <person name="Mehta T."/>
            <person name="Park D."/>
            <person name="Pearson M."/>
            <person name="Roberts A."/>
            <person name="Saif S."/>
            <person name="Shea T."/>
            <person name="Shenoy N."/>
            <person name="Sisk P."/>
            <person name="Stolte C."/>
            <person name="Sykes S."/>
            <person name="Walk T."/>
            <person name="White J."/>
            <person name="Yandava C."/>
            <person name="Allison M.J."/>
            <person name="Lander E."/>
            <person name="Nusbaum C."/>
            <person name="Galagan J."/>
            <person name="Birren B."/>
        </authorList>
    </citation>
    <scope>NUCLEOTIDE SEQUENCE [LARGE SCALE GENOMIC DNA]</scope>
    <source>
        <strain evidence="3 4">OXCC13</strain>
    </source>
</reference>
<dbReference type="EMBL" id="GG658170">
    <property type="protein sequence ID" value="EEO29878.1"/>
    <property type="molecule type" value="Genomic_DNA"/>
</dbReference>
<dbReference type="AlphaFoldDB" id="C3X9K2"/>
<dbReference type="RefSeq" id="WP_005880643.1">
    <property type="nucleotide sequence ID" value="NZ_CP019430.1"/>
</dbReference>
<dbReference type="Proteomes" id="UP000005089">
    <property type="component" value="Unassembled WGS sequence"/>
</dbReference>
<name>C3X9K2_OXAFO</name>
<keyword evidence="4" id="KW-1185">Reference proteome</keyword>
<accession>C3X9K2</accession>
<keyword evidence="1" id="KW-0408">Iron</keyword>
<dbReference type="GO" id="GO:0046914">
    <property type="term" value="F:transition metal ion binding"/>
    <property type="evidence" value="ECO:0007669"/>
    <property type="project" value="InterPro"/>
</dbReference>
<dbReference type="InterPro" id="IPR007167">
    <property type="entry name" value="Fe-transptr_FeoA-like"/>
</dbReference>
<evidence type="ECO:0000313" key="4">
    <source>
        <dbReference type="Proteomes" id="UP000005089"/>
    </source>
</evidence>